<feature type="transmembrane region" description="Helical" evidence="5">
    <location>
        <begin position="433"/>
        <end position="453"/>
    </location>
</feature>
<dbReference type="AlphaFoldDB" id="A0A4P6XEY5"/>
<keyword evidence="2 5" id="KW-0812">Transmembrane</keyword>
<evidence type="ECO:0000259" key="6">
    <source>
        <dbReference type="PROSITE" id="PS50850"/>
    </source>
</evidence>
<reference evidence="8" key="1">
    <citation type="submission" date="2019-03" db="EMBL/GenBank/DDBJ databases">
        <title>Snf2 controls pulcherriminic acid biosynthesis and connects pigmentation and antifungal activity of the yeast Metschnikowia pulcherrima.</title>
        <authorList>
            <person name="Gore-Lloyd D."/>
            <person name="Sumann I."/>
            <person name="Brachmann A.O."/>
            <person name="Schneeberger K."/>
            <person name="Ortiz-Merino R.A."/>
            <person name="Moreno-Beltran M."/>
            <person name="Schlaefli M."/>
            <person name="Kirner P."/>
            <person name="Santos Kron A."/>
            <person name="Wolfe K.H."/>
            <person name="Piel J."/>
            <person name="Ahrens C.H."/>
            <person name="Henk D."/>
            <person name="Freimoser F.M."/>
        </authorList>
    </citation>
    <scope>NUCLEOTIDE SEQUENCE [LARGE SCALE GENOMIC DNA]</scope>
    <source>
        <strain evidence="8">APC 1.2</strain>
    </source>
</reference>
<feature type="transmembrane region" description="Helical" evidence="5">
    <location>
        <begin position="215"/>
        <end position="234"/>
    </location>
</feature>
<feature type="domain" description="Major facilitator superfamily (MFS) profile" evidence="6">
    <location>
        <begin position="94"/>
        <end position="522"/>
    </location>
</feature>
<feature type="transmembrane region" description="Helical" evidence="5">
    <location>
        <begin position="495"/>
        <end position="516"/>
    </location>
</feature>
<feature type="transmembrane region" description="Helical" evidence="5">
    <location>
        <begin position="408"/>
        <end position="427"/>
    </location>
</feature>
<feature type="transmembrane region" description="Helical" evidence="5">
    <location>
        <begin position="160"/>
        <end position="177"/>
    </location>
</feature>
<dbReference type="STRING" id="2163413.A0A4P6XEY5"/>
<feature type="transmembrane region" description="Helical" evidence="5">
    <location>
        <begin position="465"/>
        <end position="489"/>
    </location>
</feature>
<dbReference type="GO" id="GO:0016020">
    <property type="term" value="C:membrane"/>
    <property type="evidence" value="ECO:0007669"/>
    <property type="project" value="UniProtKB-SubCell"/>
</dbReference>
<keyword evidence="3 5" id="KW-1133">Transmembrane helix</keyword>
<sequence>MTADAISIGGVTESIPKDIISDPQTVAGKVKLANRPTFITRQSNDYFTNLRHSAVQPQPGSIDSTPMPLLPQITQQKSEKKIMTSTYPPKNKWRILCSCLWSVAGGFSDAAPGALLPTIEAHYSISYSVVSLIWMSNAIGFITVALLSHKIQPWLGREKSIPVGCVCSIIMYAMVASGGPFPLVVVGFFFGGMGIAIVLSQLNIFLSKMEKNSKYLSFFHGSYGIGATISPLLATTMLEHKVRWNYVYLIILGLLLINLVNLIIAFKGADEDLKQWDHDDETDRLLNSEENASRSGLQTPAETEAGLGLQDLGTHVTSIIENGPGKNQNSPTDLRLALKNAITWNISLFTLFYQGCEVALGGWIVTYLIDYRLTNTSFGYVLSGFWGGLTLGRLFMTRPLHKYLGVRRSVNLLVVTTILMLILTWVVSSAILLGVFVSIAGTLIGPIYPLMITGVSAMLPRKIQVISLTIMTAFGSSGGALIPFFVGLISQTSGTFVVLPICIAGYALVLAFWVMLPNIDRKGEMPKSKVRKILHTLW</sequence>
<evidence type="ECO:0000256" key="3">
    <source>
        <dbReference type="ARBA" id="ARBA00022989"/>
    </source>
</evidence>
<feature type="transmembrane region" description="Helical" evidence="5">
    <location>
        <begin position="342"/>
        <end position="365"/>
    </location>
</feature>
<name>A0A4P6XEY5_9ASCO</name>
<organism evidence="7 8">
    <name type="scientific">Metschnikowia aff. pulcherrima</name>
    <dbReference type="NCBI Taxonomy" id="2163413"/>
    <lineage>
        <taxon>Eukaryota</taxon>
        <taxon>Fungi</taxon>
        <taxon>Dikarya</taxon>
        <taxon>Ascomycota</taxon>
        <taxon>Saccharomycotina</taxon>
        <taxon>Pichiomycetes</taxon>
        <taxon>Metschnikowiaceae</taxon>
        <taxon>Metschnikowia</taxon>
    </lineage>
</organism>
<dbReference type="GO" id="GO:0022857">
    <property type="term" value="F:transmembrane transporter activity"/>
    <property type="evidence" value="ECO:0007669"/>
    <property type="project" value="InterPro"/>
</dbReference>
<gene>
    <name evidence="7" type="primary">MPUL0A06240</name>
    <name evidence="7" type="ORF">METSCH_A06240</name>
</gene>
<feature type="transmembrane region" description="Helical" evidence="5">
    <location>
        <begin position="246"/>
        <end position="266"/>
    </location>
</feature>
<dbReference type="InterPro" id="IPR020846">
    <property type="entry name" value="MFS_dom"/>
</dbReference>
<dbReference type="PANTHER" id="PTHR23514:SF6">
    <property type="entry name" value="MAJOR FACILITATOR SUPERFAMILY (MFS) PROFILE DOMAIN-CONTAINING PROTEIN"/>
    <property type="match status" value="1"/>
</dbReference>
<dbReference type="FunFam" id="1.20.1250.20:FF:000286">
    <property type="entry name" value="MFS efflux transporter"/>
    <property type="match status" value="1"/>
</dbReference>
<dbReference type="EMBL" id="CP034456">
    <property type="protein sequence ID" value="QBM85992.1"/>
    <property type="molecule type" value="Genomic_DNA"/>
</dbReference>
<evidence type="ECO:0000256" key="4">
    <source>
        <dbReference type="ARBA" id="ARBA00023136"/>
    </source>
</evidence>
<keyword evidence="4 5" id="KW-0472">Membrane</keyword>
<keyword evidence="8" id="KW-1185">Reference proteome</keyword>
<feature type="transmembrane region" description="Helical" evidence="5">
    <location>
        <begin position="377"/>
        <end position="396"/>
    </location>
</feature>
<dbReference type="InterPro" id="IPR051788">
    <property type="entry name" value="MFS_Transporter"/>
</dbReference>
<dbReference type="Proteomes" id="UP000292447">
    <property type="component" value="Chromosome I"/>
</dbReference>
<dbReference type="PROSITE" id="PS50850">
    <property type="entry name" value="MFS"/>
    <property type="match status" value="1"/>
</dbReference>
<evidence type="ECO:0000256" key="1">
    <source>
        <dbReference type="ARBA" id="ARBA00004141"/>
    </source>
</evidence>
<protein>
    <submittedName>
        <fullName evidence="7">Fucose permease</fullName>
    </submittedName>
</protein>
<feature type="transmembrane region" description="Helical" evidence="5">
    <location>
        <begin position="183"/>
        <end position="206"/>
    </location>
</feature>
<dbReference type="Pfam" id="PF07690">
    <property type="entry name" value="MFS_1"/>
    <property type="match status" value="1"/>
</dbReference>
<feature type="transmembrane region" description="Helical" evidence="5">
    <location>
        <begin position="95"/>
        <end position="119"/>
    </location>
</feature>
<dbReference type="FunFam" id="1.20.1250.20:FF:000308">
    <property type="entry name" value="MFS efflux transporter"/>
    <property type="match status" value="1"/>
</dbReference>
<feature type="transmembrane region" description="Helical" evidence="5">
    <location>
        <begin position="125"/>
        <end position="148"/>
    </location>
</feature>
<evidence type="ECO:0000313" key="8">
    <source>
        <dbReference type="Proteomes" id="UP000292447"/>
    </source>
</evidence>
<accession>A0A4P6XEY5</accession>
<proteinExistence type="predicted"/>
<dbReference type="Gene3D" id="1.20.1250.20">
    <property type="entry name" value="MFS general substrate transporter like domains"/>
    <property type="match status" value="1"/>
</dbReference>
<dbReference type="SUPFAM" id="SSF103473">
    <property type="entry name" value="MFS general substrate transporter"/>
    <property type="match status" value="1"/>
</dbReference>
<dbReference type="PANTHER" id="PTHR23514">
    <property type="entry name" value="BYPASS OF STOP CODON PROTEIN 6"/>
    <property type="match status" value="1"/>
</dbReference>
<evidence type="ECO:0000256" key="2">
    <source>
        <dbReference type="ARBA" id="ARBA00022692"/>
    </source>
</evidence>
<dbReference type="InterPro" id="IPR011701">
    <property type="entry name" value="MFS"/>
</dbReference>
<evidence type="ECO:0000256" key="5">
    <source>
        <dbReference type="SAM" id="Phobius"/>
    </source>
</evidence>
<dbReference type="InterPro" id="IPR036259">
    <property type="entry name" value="MFS_trans_sf"/>
</dbReference>
<comment type="subcellular location">
    <subcellularLocation>
        <location evidence="1">Membrane</location>
        <topology evidence="1">Multi-pass membrane protein</topology>
    </subcellularLocation>
</comment>
<evidence type="ECO:0000313" key="7">
    <source>
        <dbReference type="EMBL" id="QBM85992.1"/>
    </source>
</evidence>